<name>A0A4Y2RYF4_ARAVE</name>
<sequence length="277" mass="31996">MKCLGGLAYGRGVKESVLSKWTLGIVFLHNICDEIEKFCNVAFSSSEQHVEMRSPWVNRDNDDVKKLMDWLCKHPPFPEVKDIMLISNGVIRDEKINCHMSQEIGCIGIYKIIDSDFYGVKFKQNDRIKSLGVMNKGIRIEGDIVPINPLLIFQRMCIAKESEKELEKLFTYELAPFPLSLFNDDGMRKCVKSSMYKAFEQHSGDIHFGDTMYVIDGGHLLHRVLWHRGESFSSICNNYRSKYTPNSIIVFDGYPEDVADRSTKYAERSRRSRKMLQ</sequence>
<protein>
    <submittedName>
        <fullName evidence="1">Uncharacterized protein</fullName>
    </submittedName>
</protein>
<dbReference type="AlphaFoldDB" id="A0A4Y2RYF4"/>
<keyword evidence="2" id="KW-1185">Reference proteome</keyword>
<evidence type="ECO:0000313" key="1">
    <source>
        <dbReference type="EMBL" id="GBN80878.1"/>
    </source>
</evidence>
<evidence type="ECO:0000313" key="2">
    <source>
        <dbReference type="Proteomes" id="UP000499080"/>
    </source>
</evidence>
<dbReference type="Proteomes" id="UP000499080">
    <property type="component" value="Unassembled WGS sequence"/>
</dbReference>
<organism evidence="1 2">
    <name type="scientific">Araneus ventricosus</name>
    <name type="common">Orbweaver spider</name>
    <name type="synonym">Epeira ventricosa</name>
    <dbReference type="NCBI Taxonomy" id="182803"/>
    <lineage>
        <taxon>Eukaryota</taxon>
        <taxon>Metazoa</taxon>
        <taxon>Ecdysozoa</taxon>
        <taxon>Arthropoda</taxon>
        <taxon>Chelicerata</taxon>
        <taxon>Arachnida</taxon>
        <taxon>Araneae</taxon>
        <taxon>Araneomorphae</taxon>
        <taxon>Entelegynae</taxon>
        <taxon>Araneoidea</taxon>
        <taxon>Araneidae</taxon>
        <taxon>Araneus</taxon>
    </lineage>
</organism>
<dbReference type="EMBL" id="BGPR01019069">
    <property type="protein sequence ID" value="GBN80878.1"/>
    <property type="molecule type" value="Genomic_DNA"/>
</dbReference>
<reference evidence="1 2" key="1">
    <citation type="journal article" date="2019" name="Sci. Rep.">
        <title>Orb-weaving spider Araneus ventricosus genome elucidates the spidroin gene catalogue.</title>
        <authorList>
            <person name="Kono N."/>
            <person name="Nakamura H."/>
            <person name="Ohtoshi R."/>
            <person name="Moran D.A.P."/>
            <person name="Shinohara A."/>
            <person name="Yoshida Y."/>
            <person name="Fujiwara M."/>
            <person name="Mori M."/>
            <person name="Tomita M."/>
            <person name="Arakawa K."/>
        </authorList>
    </citation>
    <scope>NUCLEOTIDE SEQUENCE [LARGE SCALE GENOMIC DNA]</scope>
</reference>
<gene>
    <name evidence="1" type="ORF">AVEN_177202_1</name>
</gene>
<accession>A0A4Y2RYF4</accession>
<proteinExistence type="predicted"/>
<comment type="caution">
    <text evidence="1">The sequence shown here is derived from an EMBL/GenBank/DDBJ whole genome shotgun (WGS) entry which is preliminary data.</text>
</comment>
<dbReference type="OrthoDB" id="6760986at2759"/>